<evidence type="ECO:0000313" key="1">
    <source>
        <dbReference type="EMBL" id="KAJ1191533.1"/>
    </source>
</evidence>
<keyword evidence="2" id="KW-1185">Reference proteome</keyword>
<dbReference type="Proteomes" id="UP001066276">
    <property type="component" value="Chromosome 2_2"/>
</dbReference>
<accession>A0AAV7URP1</accession>
<organism evidence="1 2">
    <name type="scientific">Pleurodeles waltl</name>
    <name type="common">Iberian ribbed newt</name>
    <dbReference type="NCBI Taxonomy" id="8319"/>
    <lineage>
        <taxon>Eukaryota</taxon>
        <taxon>Metazoa</taxon>
        <taxon>Chordata</taxon>
        <taxon>Craniata</taxon>
        <taxon>Vertebrata</taxon>
        <taxon>Euteleostomi</taxon>
        <taxon>Amphibia</taxon>
        <taxon>Batrachia</taxon>
        <taxon>Caudata</taxon>
        <taxon>Salamandroidea</taxon>
        <taxon>Salamandridae</taxon>
        <taxon>Pleurodelinae</taxon>
        <taxon>Pleurodeles</taxon>
    </lineage>
</organism>
<dbReference type="EMBL" id="JANPWB010000004">
    <property type="protein sequence ID" value="KAJ1191533.1"/>
    <property type="molecule type" value="Genomic_DNA"/>
</dbReference>
<evidence type="ECO:0000313" key="2">
    <source>
        <dbReference type="Proteomes" id="UP001066276"/>
    </source>
</evidence>
<dbReference type="AlphaFoldDB" id="A0AAV7URP1"/>
<gene>
    <name evidence="1" type="ORF">NDU88_000849</name>
</gene>
<name>A0AAV7URP1_PLEWA</name>
<proteinExistence type="predicted"/>
<comment type="caution">
    <text evidence="1">The sequence shown here is derived from an EMBL/GenBank/DDBJ whole genome shotgun (WGS) entry which is preliminary data.</text>
</comment>
<sequence length="75" mass="8677">MKKRDYFRKRGSTREPYRKAWLRFYSQVAILSPERWDIKRGTGEIYVWARFTKVGATKTLHTAAGGAIALGQTKV</sequence>
<reference evidence="1" key="1">
    <citation type="journal article" date="2022" name="bioRxiv">
        <title>Sequencing and chromosome-scale assembly of the giantPleurodeles waltlgenome.</title>
        <authorList>
            <person name="Brown T."/>
            <person name="Elewa A."/>
            <person name="Iarovenko S."/>
            <person name="Subramanian E."/>
            <person name="Araus A.J."/>
            <person name="Petzold A."/>
            <person name="Susuki M."/>
            <person name="Suzuki K.-i.T."/>
            <person name="Hayashi T."/>
            <person name="Toyoda A."/>
            <person name="Oliveira C."/>
            <person name="Osipova E."/>
            <person name="Leigh N.D."/>
            <person name="Simon A."/>
            <person name="Yun M.H."/>
        </authorList>
    </citation>
    <scope>NUCLEOTIDE SEQUENCE</scope>
    <source>
        <strain evidence="1">20211129_DDA</strain>
        <tissue evidence="1">Liver</tissue>
    </source>
</reference>
<protein>
    <submittedName>
        <fullName evidence="1">Uncharacterized protein</fullName>
    </submittedName>
</protein>